<evidence type="ECO:0000313" key="1">
    <source>
        <dbReference type="EMBL" id="KVM28629.1"/>
    </source>
</evidence>
<proteinExistence type="predicted"/>
<dbReference type="AlphaFoldDB" id="A0AB73FYQ1"/>
<dbReference type="Proteomes" id="UP000061665">
    <property type="component" value="Unassembled WGS sequence"/>
</dbReference>
<comment type="caution">
    <text evidence="1">The sequence shown here is derived from an EMBL/GenBank/DDBJ whole genome shotgun (WGS) entry which is preliminary data.</text>
</comment>
<protein>
    <submittedName>
        <fullName evidence="1">Uncharacterized protein</fullName>
    </submittedName>
</protein>
<sequence>MTELNEPLRIALSVISAKKRSIFLMLPAGSLPGFSAVLSTEARNAAISALCAASVPFEYERGAVPREWPIRLAAMTGP</sequence>
<gene>
    <name evidence="1" type="ORF">WJ53_09235</name>
</gene>
<accession>A0AB73FYQ1</accession>
<evidence type="ECO:0000313" key="2">
    <source>
        <dbReference type="Proteomes" id="UP000061665"/>
    </source>
</evidence>
<organism evidence="1 2">
    <name type="scientific">Burkholderia ubonensis</name>
    <dbReference type="NCBI Taxonomy" id="101571"/>
    <lineage>
        <taxon>Bacteria</taxon>
        <taxon>Pseudomonadati</taxon>
        <taxon>Pseudomonadota</taxon>
        <taxon>Betaproteobacteria</taxon>
        <taxon>Burkholderiales</taxon>
        <taxon>Burkholderiaceae</taxon>
        <taxon>Burkholderia</taxon>
        <taxon>Burkholderia cepacia complex</taxon>
    </lineage>
</organism>
<name>A0AB73FYQ1_9BURK</name>
<reference evidence="1 2" key="1">
    <citation type="submission" date="2015-11" db="EMBL/GenBank/DDBJ databases">
        <title>Expanding the genomic diversity of Burkholderia species for the development of highly accurate diagnostics.</title>
        <authorList>
            <person name="Sahl J."/>
            <person name="Keim P."/>
            <person name="Wagner D."/>
        </authorList>
    </citation>
    <scope>NUCLEOTIDE SEQUENCE [LARGE SCALE GENOMIC DNA]</scope>
    <source>
        <strain evidence="1 2">MSMB2058</strain>
    </source>
</reference>
<dbReference type="EMBL" id="LOZE01000083">
    <property type="protein sequence ID" value="KVM28629.1"/>
    <property type="molecule type" value="Genomic_DNA"/>
</dbReference>